<name>A0A8S8ZNM4_SORMA</name>
<keyword evidence="1" id="KW-0472">Membrane</keyword>
<organism evidence="2 3">
    <name type="scientific">Sordaria macrospora</name>
    <dbReference type="NCBI Taxonomy" id="5147"/>
    <lineage>
        <taxon>Eukaryota</taxon>
        <taxon>Fungi</taxon>
        <taxon>Dikarya</taxon>
        <taxon>Ascomycota</taxon>
        <taxon>Pezizomycotina</taxon>
        <taxon>Sordariomycetes</taxon>
        <taxon>Sordariomycetidae</taxon>
        <taxon>Sordariales</taxon>
        <taxon>Sordariaceae</taxon>
        <taxon>Sordaria</taxon>
    </lineage>
</organism>
<dbReference type="EMBL" id="NMPR01000073">
    <property type="protein sequence ID" value="KAA8631603.1"/>
    <property type="molecule type" value="Genomic_DNA"/>
</dbReference>
<keyword evidence="1" id="KW-1133">Transmembrane helix</keyword>
<gene>
    <name evidence="2" type="ORF">SMACR_07839</name>
</gene>
<evidence type="ECO:0000313" key="2">
    <source>
        <dbReference type="EMBL" id="KAA8631603.1"/>
    </source>
</evidence>
<sequence>MATSTLPFQCLTSSPSLPSTTGLGIRLSFYLLWFGLIPATLLRSASPAPYTVLRATHAILCYAVFIGLAMKVASPSSDTAYFGAAEVYIATLLERRKAE</sequence>
<protein>
    <submittedName>
        <fullName evidence="2">Uncharacterized protein</fullName>
    </submittedName>
</protein>
<keyword evidence="1" id="KW-0812">Transmembrane</keyword>
<evidence type="ECO:0000313" key="3">
    <source>
        <dbReference type="Proteomes" id="UP000433876"/>
    </source>
</evidence>
<dbReference type="AlphaFoldDB" id="A0A8S8ZNM4"/>
<evidence type="ECO:0000256" key="1">
    <source>
        <dbReference type="SAM" id="Phobius"/>
    </source>
</evidence>
<proteinExistence type="predicted"/>
<comment type="caution">
    <text evidence="2">The sequence shown here is derived from an EMBL/GenBank/DDBJ whole genome shotgun (WGS) entry which is preliminary data.</text>
</comment>
<feature type="transmembrane region" description="Helical" evidence="1">
    <location>
        <begin position="54"/>
        <end position="73"/>
    </location>
</feature>
<reference evidence="2 3" key="1">
    <citation type="submission" date="2017-07" db="EMBL/GenBank/DDBJ databases">
        <title>Genome sequence of the Sordaria macrospora wild type strain R19027.</title>
        <authorList>
            <person name="Nowrousian M."/>
            <person name="Teichert I."/>
            <person name="Kueck U."/>
        </authorList>
    </citation>
    <scope>NUCLEOTIDE SEQUENCE [LARGE SCALE GENOMIC DNA]</scope>
    <source>
        <strain evidence="2 3">R19027</strain>
        <tissue evidence="2">Mycelium</tissue>
    </source>
</reference>
<dbReference type="Proteomes" id="UP000433876">
    <property type="component" value="Unassembled WGS sequence"/>
</dbReference>
<accession>A0A8S8ZNM4</accession>
<dbReference type="VEuPathDB" id="FungiDB:SMAC_07839"/>
<feature type="transmembrane region" description="Helical" evidence="1">
    <location>
        <begin position="23"/>
        <end position="42"/>
    </location>
</feature>